<dbReference type="Pfam" id="PF00990">
    <property type="entry name" value="GGDEF"/>
    <property type="match status" value="1"/>
</dbReference>
<reference evidence="7 8" key="1">
    <citation type="submission" date="2019-07" db="EMBL/GenBank/DDBJ databases">
        <title>The pathways for chlorine oxyanion respiration interact through the shared metabolite chlorate.</title>
        <authorList>
            <person name="Barnum T.P."/>
            <person name="Cheng Y."/>
            <person name="Hill K.A."/>
            <person name="Lucas L.N."/>
            <person name="Carlson H.K."/>
            <person name="Coates J.D."/>
        </authorList>
    </citation>
    <scope>NUCLEOTIDE SEQUENCE [LARGE SCALE GENOMIC DNA]</scope>
    <source>
        <strain evidence="7">BK-3</strain>
    </source>
</reference>
<feature type="coiled-coil region" evidence="4">
    <location>
        <begin position="408"/>
        <end position="442"/>
    </location>
</feature>
<evidence type="ECO:0000259" key="6">
    <source>
        <dbReference type="PROSITE" id="PS50887"/>
    </source>
</evidence>
<dbReference type="AlphaFoldDB" id="A0A558CLP4"/>
<dbReference type="EMBL" id="VMRY01000117">
    <property type="protein sequence ID" value="TVT49659.1"/>
    <property type="molecule type" value="Genomic_DNA"/>
</dbReference>
<evidence type="ECO:0000313" key="8">
    <source>
        <dbReference type="Proteomes" id="UP000317355"/>
    </source>
</evidence>
<evidence type="ECO:0000256" key="1">
    <source>
        <dbReference type="ARBA" id="ARBA00001946"/>
    </source>
</evidence>
<dbReference type="SMART" id="SM00267">
    <property type="entry name" value="GGDEF"/>
    <property type="match status" value="1"/>
</dbReference>
<dbReference type="InterPro" id="IPR048516">
    <property type="entry name" value="DGCcoil"/>
</dbReference>
<dbReference type="Proteomes" id="UP000317355">
    <property type="component" value="Unassembled WGS sequence"/>
</dbReference>
<dbReference type="PANTHER" id="PTHR45138">
    <property type="entry name" value="REGULATORY COMPONENTS OF SENSORY TRANSDUCTION SYSTEM"/>
    <property type="match status" value="1"/>
</dbReference>
<dbReference type="PANTHER" id="PTHR45138:SF9">
    <property type="entry name" value="DIGUANYLATE CYCLASE DGCM-RELATED"/>
    <property type="match status" value="1"/>
</dbReference>
<dbReference type="InterPro" id="IPR029787">
    <property type="entry name" value="Nucleotide_cyclase"/>
</dbReference>
<dbReference type="NCBIfam" id="TIGR00254">
    <property type="entry name" value="GGDEF"/>
    <property type="match status" value="1"/>
</dbReference>
<comment type="caution">
    <text evidence="7">The sequence shown here is derived from an EMBL/GenBank/DDBJ whole genome shotgun (WGS) entry which is preliminary data.</text>
</comment>
<dbReference type="FunFam" id="3.30.70.270:FF:000001">
    <property type="entry name" value="Diguanylate cyclase domain protein"/>
    <property type="match status" value="1"/>
</dbReference>
<dbReference type="CDD" id="cd01949">
    <property type="entry name" value="GGDEF"/>
    <property type="match status" value="1"/>
</dbReference>
<evidence type="ECO:0000256" key="2">
    <source>
        <dbReference type="ARBA" id="ARBA00012528"/>
    </source>
</evidence>
<dbReference type="GO" id="GO:0052621">
    <property type="term" value="F:diguanylate cyclase activity"/>
    <property type="evidence" value="ECO:0007669"/>
    <property type="project" value="UniProtKB-EC"/>
</dbReference>
<protein>
    <recommendedName>
        <fullName evidence="2">diguanylate cyclase</fullName>
        <ecNumber evidence="2">2.7.7.65</ecNumber>
    </recommendedName>
</protein>
<comment type="catalytic activity">
    <reaction evidence="3">
        <text>2 GTP = 3',3'-c-di-GMP + 2 diphosphate</text>
        <dbReference type="Rhea" id="RHEA:24898"/>
        <dbReference type="ChEBI" id="CHEBI:33019"/>
        <dbReference type="ChEBI" id="CHEBI:37565"/>
        <dbReference type="ChEBI" id="CHEBI:58805"/>
        <dbReference type="EC" id="2.7.7.65"/>
    </reaction>
</comment>
<dbReference type="EC" id="2.7.7.65" evidence="2"/>
<gene>
    <name evidence="7" type="ORF">FHK82_17030</name>
</gene>
<feature type="coiled-coil region" evidence="4">
    <location>
        <begin position="302"/>
        <end position="347"/>
    </location>
</feature>
<comment type="cofactor">
    <cofactor evidence="1">
        <name>Mg(2+)</name>
        <dbReference type="ChEBI" id="CHEBI:18420"/>
    </cofactor>
</comment>
<feature type="domain" description="GGDEF" evidence="6">
    <location>
        <begin position="473"/>
        <end position="605"/>
    </location>
</feature>
<dbReference type="SUPFAM" id="SSF55073">
    <property type="entry name" value="Nucleotide cyclase"/>
    <property type="match status" value="1"/>
</dbReference>
<evidence type="ECO:0000256" key="3">
    <source>
        <dbReference type="ARBA" id="ARBA00034247"/>
    </source>
</evidence>
<dbReference type="InterPro" id="IPR043128">
    <property type="entry name" value="Rev_trsase/Diguanyl_cyclase"/>
</dbReference>
<dbReference type="InterPro" id="IPR000160">
    <property type="entry name" value="GGDEF_dom"/>
</dbReference>
<dbReference type="Pfam" id="PF20975">
    <property type="entry name" value="DGCcoil"/>
    <property type="match status" value="1"/>
</dbReference>
<evidence type="ECO:0000313" key="7">
    <source>
        <dbReference type="EMBL" id="TVT49659.1"/>
    </source>
</evidence>
<name>A0A558CLP4_9GAMM</name>
<evidence type="ECO:0000256" key="4">
    <source>
        <dbReference type="SAM" id="Coils"/>
    </source>
</evidence>
<organism evidence="7 8">
    <name type="scientific">Sedimenticola thiotaurini</name>
    <dbReference type="NCBI Taxonomy" id="1543721"/>
    <lineage>
        <taxon>Bacteria</taxon>
        <taxon>Pseudomonadati</taxon>
        <taxon>Pseudomonadota</taxon>
        <taxon>Gammaproteobacteria</taxon>
        <taxon>Chromatiales</taxon>
        <taxon>Sedimenticolaceae</taxon>
        <taxon>Sedimenticola</taxon>
    </lineage>
</organism>
<dbReference type="PROSITE" id="PS50887">
    <property type="entry name" value="GGDEF"/>
    <property type="match status" value="1"/>
</dbReference>
<dbReference type="InterPro" id="IPR050469">
    <property type="entry name" value="Diguanylate_Cyclase"/>
</dbReference>
<feature type="region of interest" description="Disordered" evidence="5">
    <location>
        <begin position="166"/>
        <end position="193"/>
    </location>
</feature>
<sequence length="611" mass="68252">MNQPAGEWKKKYFDSLADLERKEKRWESVESALRRSLSRLSFVGDGLDPVLDERLEQLRNRVRGEQDTKALLRLVEDIAAKAEGVQSKRVSDAGSTGVSADQLWLDLFNEAQFPKAFQKQAHKLTKALKQSPIANETIKEAKSLIIEALSQPSSADPGKGKGLIGKLFTKDSPGRAESGVSSGQQPHTATPQENRIGGQELFISLITQLQSTQRAWEQLNIIGEKARLAASNRELEQLVTDLVEIVSAGDESAAADLLPSADQVLLQLVEQLDITEQLKPRAHALRKQLSRGIIAKDIPVILTELLQLVEHAKTAAENERQEVERFLLQMTEQLQQLDQEVVAISELGGELAEGSHQLDLDMHIQINHLQESVSDATDMNDLKLSITERLSMIQERLRGSRSDTERLVENFEQRIGLLNSRIGDMEQETASLRESVDKARIEAFTDSLTGLNNRHAFDCKLEEEFSRWNRYGSSLSMIVVDVDHFKKVNDTYGHLAGDKVLHVIGTHLKNATRNVDFPARYGGEEFVILLPEVDLKGAMVVAEKIRKAVEEKPFRSGENRVNITVSCGVASFRNGDARKTPFERADEALYLAKRGGRNRCCTEEQVKLDGR</sequence>
<evidence type="ECO:0000256" key="5">
    <source>
        <dbReference type="SAM" id="MobiDB-lite"/>
    </source>
</evidence>
<keyword evidence="4" id="KW-0175">Coiled coil</keyword>
<dbReference type="Gene3D" id="3.30.70.270">
    <property type="match status" value="1"/>
</dbReference>
<accession>A0A558CLP4</accession>
<proteinExistence type="predicted"/>
<feature type="compositionally biased region" description="Polar residues" evidence="5">
    <location>
        <begin position="179"/>
        <end position="193"/>
    </location>
</feature>